<keyword evidence="3" id="KW-1185">Reference proteome</keyword>
<dbReference type="PANTHER" id="PTHR48228">
    <property type="entry name" value="SUCCINYL-COA--D-CITRAMALATE COA-TRANSFERASE"/>
    <property type="match status" value="1"/>
</dbReference>
<feature type="region of interest" description="Disordered" evidence="1">
    <location>
        <begin position="1"/>
        <end position="29"/>
    </location>
</feature>
<dbReference type="PANTHER" id="PTHR48228:SF5">
    <property type="entry name" value="ALPHA-METHYLACYL-COA RACEMASE"/>
    <property type="match status" value="1"/>
</dbReference>
<dbReference type="EMBL" id="WBMS02000007">
    <property type="protein sequence ID" value="MWA00969.1"/>
    <property type="molecule type" value="Genomic_DNA"/>
</dbReference>
<feature type="compositionally biased region" description="Low complexity" evidence="1">
    <location>
        <begin position="1"/>
        <end position="26"/>
    </location>
</feature>
<dbReference type="Pfam" id="PF02515">
    <property type="entry name" value="CoA_transf_3"/>
    <property type="match status" value="1"/>
</dbReference>
<reference evidence="2" key="1">
    <citation type="submission" date="2019-12" db="EMBL/GenBank/DDBJ databases">
        <title>Actinomadura physcomitrii sp. nov., a novel actinomycete isolated from moss [Physcomitrium sphaericum (Ludw) Fuernr].</title>
        <authorList>
            <person name="Zhuang X."/>
        </authorList>
    </citation>
    <scope>NUCLEOTIDE SEQUENCE [LARGE SCALE GENOMIC DNA]</scope>
    <source>
        <strain evidence="2">LD22</strain>
    </source>
</reference>
<proteinExistence type="predicted"/>
<dbReference type="InterPro" id="IPR003673">
    <property type="entry name" value="CoA-Trfase_fam_III"/>
</dbReference>
<dbReference type="AlphaFoldDB" id="A0A6I4MEE7"/>
<evidence type="ECO:0000256" key="1">
    <source>
        <dbReference type="SAM" id="MobiDB-lite"/>
    </source>
</evidence>
<dbReference type="Gene3D" id="3.30.1540.10">
    <property type="entry name" value="formyl-coa transferase, domain 3"/>
    <property type="match status" value="1"/>
</dbReference>
<dbReference type="InterPro" id="IPR044855">
    <property type="entry name" value="CoA-Trfase_III_dom3_sf"/>
</dbReference>
<dbReference type="Proteomes" id="UP000462055">
    <property type="component" value="Unassembled WGS sequence"/>
</dbReference>
<dbReference type="SUPFAM" id="SSF89796">
    <property type="entry name" value="CoA-transferase family III (CaiB/BaiF)"/>
    <property type="match status" value="1"/>
</dbReference>
<keyword evidence="2" id="KW-0808">Transferase</keyword>
<comment type="caution">
    <text evidence="2">The sequence shown here is derived from an EMBL/GenBank/DDBJ whole genome shotgun (WGS) entry which is preliminary data.</text>
</comment>
<dbReference type="InterPro" id="IPR050509">
    <property type="entry name" value="CoA-transferase_III"/>
</dbReference>
<name>A0A6I4MEE7_9ACTN</name>
<dbReference type="Gene3D" id="3.40.50.10540">
    <property type="entry name" value="Crotonobetainyl-coa:carnitine coa-transferase, domain 1"/>
    <property type="match status" value="1"/>
</dbReference>
<dbReference type="GO" id="GO:0016740">
    <property type="term" value="F:transferase activity"/>
    <property type="evidence" value="ECO:0007669"/>
    <property type="project" value="UniProtKB-KW"/>
</dbReference>
<gene>
    <name evidence="2" type="ORF">F8568_011355</name>
</gene>
<sequence>MQGQSEAATGPEEAAGGARENGRPANPGTAGPLAGVRVIEIAGLGAAPYTAMLLSDLGAEVVRVDRPGTPEKGADRYALSRGRRSITIDLKRREGLDTLLRLVERADLFIEGFRPGVAERLGFGPKACLERNPGLVYGRMTGWGQTGPMAAMAGHDLNYQALTGALSLLRRGTEPPATPPGLIADFAGGGLMLALGLLGALLQSRASGHGQVVDAAMVDGVASLTTLVHSMMAQGRWIDEPASNFCDGAAPYYDSYETSDGRYMAVAPIEPRFYALLVEGLGLDIAELPDRDDPANWPELKRLFAEIFRTRTREEWTEVFDGTDACVTPVLSVTEAVRHPHNVARGSYSRAFGVTQPAPAPRFDRTPAAIAGPPPLPGAHSREVLLDWGFSPAEARGLITGGAVEQR</sequence>
<evidence type="ECO:0000313" key="3">
    <source>
        <dbReference type="Proteomes" id="UP000462055"/>
    </source>
</evidence>
<dbReference type="InterPro" id="IPR023606">
    <property type="entry name" value="CoA-Trfase_III_dom_1_sf"/>
</dbReference>
<accession>A0A6I4MEE7</accession>
<organism evidence="2 3">
    <name type="scientific">Actinomadura physcomitrii</name>
    <dbReference type="NCBI Taxonomy" id="2650748"/>
    <lineage>
        <taxon>Bacteria</taxon>
        <taxon>Bacillati</taxon>
        <taxon>Actinomycetota</taxon>
        <taxon>Actinomycetes</taxon>
        <taxon>Streptosporangiales</taxon>
        <taxon>Thermomonosporaceae</taxon>
        <taxon>Actinomadura</taxon>
    </lineage>
</organism>
<dbReference type="RefSeq" id="WP_151593489.1">
    <property type="nucleotide sequence ID" value="NZ_WBMS02000007.1"/>
</dbReference>
<evidence type="ECO:0000313" key="2">
    <source>
        <dbReference type="EMBL" id="MWA00969.1"/>
    </source>
</evidence>
<protein>
    <submittedName>
        <fullName evidence="2">CoA transferase</fullName>
    </submittedName>
</protein>